<comment type="caution">
    <text evidence="1">The sequence shown here is derived from an EMBL/GenBank/DDBJ whole genome shotgun (WGS) entry which is preliminary data.</text>
</comment>
<protein>
    <recommendedName>
        <fullName evidence="3">HEPN domain-containing protein</fullName>
    </recommendedName>
</protein>
<sequence>MKANREVYRTALGYLKLAELAEEMAVEVNSFRFAYNSNLAFSIELFIKSIMSLSEDRIVFEIGSAQITKKFASSSLRGHGLGSLFKQLPKDRQYELSTLFFNHQCNVACESLELILSGIESSFVDNRYVYEKGGMVSANESDLLLWTARFFREVLSVD</sequence>
<dbReference type="EMBL" id="JAALDL010000006">
    <property type="protein sequence ID" value="NGN97924.1"/>
    <property type="molecule type" value="Genomic_DNA"/>
</dbReference>
<organism evidence="1 2">
    <name type="scientific">Grimontia sedimenti</name>
    <dbReference type="NCBI Taxonomy" id="2711294"/>
    <lineage>
        <taxon>Bacteria</taxon>
        <taxon>Pseudomonadati</taxon>
        <taxon>Pseudomonadota</taxon>
        <taxon>Gammaproteobacteria</taxon>
        <taxon>Vibrionales</taxon>
        <taxon>Vibrionaceae</taxon>
        <taxon>Grimontia</taxon>
    </lineage>
</organism>
<dbReference type="AlphaFoldDB" id="A0A6M1RCA2"/>
<gene>
    <name evidence="1" type="ORF">G5S52_09730</name>
</gene>
<dbReference type="Proteomes" id="UP000473008">
    <property type="component" value="Unassembled WGS sequence"/>
</dbReference>
<reference evidence="1 2" key="1">
    <citation type="submission" date="2020-02" db="EMBL/GenBank/DDBJ databases">
        <title>The draft genome of Grimontia sedimenta sp. nov., isolated from benthic sediments near coral reefs south of Kuwait.</title>
        <authorList>
            <person name="Mahmoud H.M."/>
            <person name="Jose L."/>
            <person name="Eapen S."/>
        </authorList>
    </citation>
    <scope>NUCLEOTIDE SEQUENCE [LARGE SCALE GENOMIC DNA]</scope>
    <source>
        <strain evidence="1 2">S25</strain>
    </source>
</reference>
<proteinExistence type="predicted"/>
<evidence type="ECO:0000313" key="2">
    <source>
        <dbReference type="Proteomes" id="UP000473008"/>
    </source>
</evidence>
<name>A0A6M1RCA2_9GAMM</name>
<evidence type="ECO:0008006" key="3">
    <source>
        <dbReference type="Google" id="ProtNLM"/>
    </source>
</evidence>
<evidence type="ECO:0000313" key="1">
    <source>
        <dbReference type="EMBL" id="NGN97924.1"/>
    </source>
</evidence>
<dbReference type="RefSeq" id="WP_165013121.1">
    <property type="nucleotide sequence ID" value="NZ_JAALDL010000006.1"/>
</dbReference>
<keyword evidence="2" id="KW-1185">Reference proteome</keyword>
<accession>A0A6M1RCA2</accession>